<dbReference type="RefSeq" id="WP_047791870.1">
    <property type="nucleotide sequence ID" value="NZ_CP011856.1"/>
</dbReference>
<keyword evidence="2" id="KW-1185">Reference proteome</keyword>
<accession>A0A0H3XM63</accession>
<proteinExistence type="predicted"/>
<organism evidence="1 2">
    <name type="scientific">Spiroplasma eriocheiris</name>
    <dbReference type="NCBI Taxonomy" id="315358"/>
    <lineage>
        <taxon>Bacteria</taxon>
        <taxon>Bacillati</taxon>
        <taxon>Mycoplasmatota</taxon>
        <taxon>Mollicutes</taxon>
        <taxon>Entomoplasmatales</taxon>
        <taxon>Spiroplasmataceae</taxon>
        <taxon>Spiroplasma</taxon>
    </lineage>
</organism>
<protein>
    <submittedName>
        <fullName evidence="1">Uncharacterized protein</fullName>
    </submittedName>
</protein>
<gene>
    <name evidence="1" type="ORF">SERIO_v1c11360</name>
</gene>
<sequence length="96" mass="11076">MKKTDIVARLNNFSADDVQQFAQFKTLAKSYLEDYLNKKFPSSKIQINEFESNSNQTNDFASWGINGSQQSFLDKYESGNVVTFQPKFSTEEMKKI</sequence>
<reference evidence="2" key="2">
    <citation type="submission" date="2015-06" db="EMBL/GenBank/DDBJ databases">
        <title>Complete genome sequence of Spiroplasma eriocheiris TDA-040725-5 (DSM 21848).</title>
        <authorList>
            <person name="Lo W.-S."/>
            <person name="Kuo C.-H."/>
        </authorList>
    </citation>
    <scope>NUCLEOTIDE SEQUENCE [LARGE SCALE GENOMIC DNA]</scope>
    <source>
        <strain evidence="2">TDA-040725-5</strain>
    </source>
</reference>
<dbReference type="AlphaFoldDB" id="A0A0H3XM63"/>
<dbReference type="EMBL" id="CP011856">
    <property type="protein sequence ID" value="AKM54689.1"/>
    <property type="molecule type" value="Genomic_DNA"/>
</dbReference>
<name>A0A0H3XM63_9MOLU</name>
<evidence type="ECO:0000313" key="2">
    <source>
        <dbReference type="Proteomes" id="UP000035661"/>
    </source>
</evidence>
<reference evidence="1 2" key="1">
    <citation type="journal article" date="2015" name="Genome Biol. Evol.">
        <title>Found and Lost: The Fates of Horizontally Acquired Genes in Arthropod-Symbiotic Spiroplasma.</title>
        <authorList>
            <person name="Lo W.S."/>
            <person name="Gasparich G.E."/>
            <person name="Kuo C.H."/>
        </authorList>
    </citation>
    <scope>NUCLEOTIDE SEQUENCE [LARGE SCALE GENOMIC DNA]</scope>
    <source>
        <strain evidence="2">TDA-040725-5</strain>
    </source>
</reference>
<dbReference type="Proteomes" id="UP000035661">
    <property type="component" value="Chromosome"/>
</dbReference>
<evidence type="ECO:0000313" key="1">
    <source>
        <dbReference type="EMBL" id="AKM54689.1"/>
    </source>
</evidence>
<dbReference type="KEGG" id="seri:SERIO_v1c11360"/>